<dbReference type="Gene3D" id="3.30.450.150">
    <property type="entry name" value="Haem-degrading domain"/>
    <property type="match status" value="1"/>
</dbReference>
<accession>A0A9X1VXN5</accession>
<dbReference type="InterPro" id="IPR038084">
    <property type="entry name" value="PduO/GlcC-like_sf"/>
</dbReference>
<comment type="caution">
    <text evidence="1">The sequence shown here is derived from an EMBL/GenBank/DDBJ whole genome shotgun (WGS) entry which is preliminary data.</text>
</comment>
<dbReference type="InterPro" id="IPR005624">
    <property type="entry name" value="PduO/GlcC-like"/>
</dbReference>
<dbReference type="RefSeq" id="WP_243307900.1">
    <property type="nucleotide sequence ID" value="NZ_JALGBI010000002.1"/>
</dbReference>
<sequence length="146" mass="14987">MTTITLDQATQVVDAGLRHARELGLNPLTFAVLDAGGHMVVLKREDTSGILRPDIAYGKAWGALGMGHGSRSLAQRAEKAPAFFTALASVSQGRMIPVPGGVLIRNAAGAVLGAVGVSGDMPDNDEACAVYGIESARLVADPGLAH</sequence>
<proteinExistence type="predicted"/>
<gene>
    <name evidence="1" type="ORF">MMF98_17015</name>
</gene>
<evidence type="ECO:0000313" key="1">
    <source>
        <dbReference type="EMBL" id="MCJ0764919.1"/>
    </source>
</evidence>
<dbReference type="AlphaFoldDB" id="A0A9X1VXN5"/>
<reference evidence="1" key="1">
    <citation type="submission" date="2022-03" db="EMBL/GenBank/DDBJ databases">
        <authorList>
            <person name="Woo C.Y."/>
        </authorList>
    </citation>
    <scope>NUCLEOTIDE SEQUENCE</scope>
    <source>
        <strain evidence="1">CYS-02</strain>
    </source>
</reference>
<name>A0A9X1VXN5_9BURK</name>
<organism evidence="1 2">
    <name type="scientific">Variovorax terrae</name>
    <dbReference type="NCBI Taxonomy" id="2923278"/>
    <lineage>
        <taxon>Bacteria</taxon>
        <taxon>Pseudomonadati</taxon>
        <taxon>Pseudomonadota</taxon>
        <taxon>Betaproteobacteria</taxon>
        <taxon>Burkholderiales</taxon>
        <taxon>Comamonadaceae</taxon>
        <taxon>Variovorax</taxon>
    </lineage>
</organism>
<dbReference type="PANTHER" id="PTHR34309:SF10">
    <property type="entry name" value="SLR1406 PROTEIN"/>
    <property type="match status" value="1"/>
</dbReference>
<dbReference type="SUPFAM" id="SSF143744">
    <property type="entry name" value="GlcG-like"/>
    <property type="match status" value="1"/>
</dbReference>
<dbReference type="InterPro" id="IPR052517">
    <property type="entry name" value="GlcG_carb_metab_protein"/>
</dbReference>
<protein>
    <submittedName>
        <fullName evidence="1">Heme-binding protein</fullName>
    </submittedName>
</protein>
<dbReference type="Proteomes" id="UP001139447">
    <property type="component" value="Unassembled WGS sequence"/>
</dbReference>
<keyword evidence="2" id="KW-1185">Reference proteome</keyword>
<evidence type="ECO:0000313" key="2">
    <source>
        <dbReference type="Proteomes" id="UP001139447"/>
    </source>
</evidence>
<dbReference type="PANTHER" id="PTHR34309">
    <property type="entry name" value="SLR1406 PROTEIN"/>
    <property type="match status" value="1"/>
</dbReference>
<dbReference type="Pfam" id="PF03928">
    <property type="entry name" value="HbpS-like"/>
    <property type="match status" value="1"/>
</dbReference>
<dbReference type="EMBL" id="JALGBI010000002">
    <property type="protein sequence ID" value="MCJ0764919.1"/>
    <property type="molecule type" value="Genomic_DNA"/>
</dbReference>